<keyword evidence="3" id="KW-1185">Reference proteome</keyword>
<dbReference type="AlphaFoldDB" id="A0A9X4M8D0"/>
<name>A0A9X4M8D0_9CYAN</name>
<dbReference type="InterPro" id="IPR001932">
    <property type="entry name" value="PPM-type_phosphatase-like_dom"/>
</dbReference>
<evidence type="ECO:0000313" key="2">
    <source>
        <dbReference type="EMBL" id="MDG3494362.1"/>
    </source>
</evidence>
<protein>
    <submittedName>
        <fullName evidence="2">Protein phosphatase 2C domain-containing protein</fullName>
    </submittedName>
</protein>
<feature type="domain" description="PPM-type phosphatase" evidence="1">
    <location>
        <begin position="73"/>
        <end position="322"/>
    </location>
</feature>
<evidence type="ECO:0000313" key="3">
    <source>
        <dbReference type="Proteomes" id="UP001152872"/>
    </source>
</evidence>
<sequence>MNCPQCLVVILPTDRFCEECGTPLVADAQPMSGTKVCGKCGATDIDGDGYCVSCGFRNRDAAQDRFAVERSPYLAGVCDRGLKHHRNEDFLALETIESPSTQILVVCDGVSSSQTPELASQTVAQTTCEFLGDRLTRSDGQGKNNEEVMQQAIAAALKAVSTIPYKAGANVDPPSTTIVAAIVQEREATIGWLGDSRAYWIAADASRQLTVDDSWLNDVVASGKMSEVQALQSPHAHAITSWLGADVSDNAKPSILNFPIPSEGYLLLCTDGLWNYVPEASQIFALMQQSPSNEAAIISRYLVDFARSQGGHDNITVAVLYFT</sequence>
<evidence type="ECO:0000259" key="1">
    <source>
        <dbReference type="PROSITE" id="PS51746"/>
    </source>
</evidence>
<proteinExistence type="predicted"/>
<dbReference type="Proteomes" id="UP001152872">
    <property type="component" value="Unassembled WGS sequence"/>
</dbReference>
<dbReference type="Gene3D" id="3.60.40.10">
    <property type="entry name" value="PPM-type phosphatase domain"/>
    <property type="match status" value="1"/>
</dbReference>
<gene>
    <name evidence="2" type="ORF">FEV09_07305</name>
</gene>
<dbReference type="CDD" id="cd00143">
    <property type="entry name" value="PP2Cc"/>
    <property type="match status" value="1"/>
</dbReference>
<comment type="caution">
    <text evidence="2">The sequence shown here is derived from an EMBL/GenBank/DDBJ whole genome shotgun (WGS) entry which is preliminary data.</text>
</comment>
<organism evidence="2 3">
    <name type="scientific">Pseudanabaena catenata USMAC16</name>
    <dbReference type="NCBI Taxonomy" id="1855837"/>
    <lineage>
        <taxon>Bacteria</taxon>
        <taxon>Bacillati</taxon>
        <taxon>Cyanobacteriota</taxon>
        <taxon>Cyanophyceae</taxon>
        <taxon>Pseudanabaenales</taxon>
        <taxon>Pseudanabaenaceae</taxon>
        <taxon>Pseudanabaena</taxon>
    </lineage>
</organism>
<accession>A0A9X4M8D0</accession>
<dbReference type="InterPro" id="IPR025874">
    <property type="entry name" value="DZR"/>
</dbReference>
<dbReference type="Pfam" id="PF13672">
    <property type="entry name" value="PP2C_2"/>
    <property type="match status" value="1"/>
</dbReference>
<dbReference type="RefSeq" id="WP_009626435.1">
    <property type="nucleotide sequence ID" value="NZ_VBTY01000043.1"/>
</dbReference>
<reference evidence="2" key="1">
    <citation type="submission" date="2019-05" db="EMBL/GenBank/DDBJ databases">
        <title>Whole genome sequencing of Pseudanabaena catenata USMAC16.</title>
        <authorList>
            <person name="Khan Z."/>
            <person name="Omar W.M."/>
            <person name="Convey P."/>
            <person name="Merican F."/>
            <person name="Najimudin N."/>
        </authorList>
    </citation>
    <scope>NUCLEOTIDE SEQUENCE</scope>
    <source>
        <strain evidence="2">USMAC16</strain>
    </source>
</reference>
<dbReference type="PROSITE" id="PS51746">
    <property type="entry name" value="PPM_2"/>
    <property type="match status" value="1"/>
</dbReference>
<dbReference type="SMART" id="SM00332">
    <property type="entry name" value="PP2Cc"/>
    <property type="match status" value="1"/>
</dbReference>
<dbReference type="EMBL" id="VBTY01000043">
    <property type="protein sequence ID" value="MDG3494362.1"/>
    <property type="molecule type" value="Genomic_DNA"/>
</dbReference>
<dbReference type="SUPFAM" id="SSF81606">
    <property type="entry name" value="PP2C-like"/>
    <property type="match status" value="1"/>
</dbReference>
<dbReference type="SMART" id="SM00331">
    <property type="entry name" value="PP2C_SIG"/>
    <property type="match status" value="1"/>
</dbReference>
<dbReference type="Pfam" id="PF12773">
    <property type="entry name" value="DZR"/>
    <property type="match status" value="1"/>
</dbReference>
<dbReference type="InterPro" id="IPR036457">
    <property type="entry name" value="PPM-type-like_dom_sf"/>
</dbReference>